<dbReference type="Pfam" id="PF00496">
    <property type="entry name" value="SBP_bac_5"/>
    <property type="match status" value="1"/>
</dbReference>
<dbReference type="RefSeq" id="WP_377931446.1">
    <property type="nucleotide sequence ID" value="NZ_JBHUEA010000002.1"/>
</dbReference>
<dbReference type="EMBL" id="JBHUEA010000002">
    <property type="protein sequence ID" value="MFD1720240.1"/>
    <property type="molecule type" value="Genomic_DNA"/>
</dbReference>
<dbReference type="CDD" id="cd08506">
    <property type="entry name" value="PBP2_clavulanate_OppA2"/>
    <property type="match status" value="1"/>
</dbReference>
<gene>
    <name evidence="3" type="ORF">ACFSBI_01645</name>
</gene>
<feature type="chain" id="PRO_5047344526" evidence="1">
    <location>
        <begin position="21"/>
        <end position="592"/>
    </location>
</feature>
<protein>
    <submittedName>
        <fullName evidence="3">ABC transporter substrate-binding protein</fullName>
    </submittedName>
</protein>
<dbReference type="InterPro" id="IPR030678">
    <property type="entry name" value="Peptide/Ni-bd"/>
</dbReference>
<comment type="caution">
    <text evidence="3">The sequence shown here is derived from an EMBL/GenBank/DDBJ whole genome shotgun (WGS) entry which is preliminary data.</text>
</comment>
<dbReference type="InterPro" id="IPR000914">
    <property type="entry name" value="SBP_5_dom"/>
</dbReference>
<proteinExistence type="predicted"/>
<dbReference type="PIRSF" id="PIRSF002741">
    <property type="entry name" value="MppA"/>
    <property type="match status" value="1"/>
</dbReference>
<evidence type="ECO:0000313" key="3">
    <source>
        <dbReference type="EMBL" id="MFD1720240.1"/>
    </source>
</evidence>
<evidence type="ECO:0000313" key="4">
    <source>
        <dbReference type="Proteomes" id="UP001597347"/>
    </source>
</evidence>
<keyword evidence="4" id="KW-1185">Reference proteome</keyword>
<dbReference type="PROSITE" id="PS51257">
    <property type="entry name" value="PROKAR_LIPOPROTEIN"/>
    <property type="match status" value="1"/>
</dbReference>
<accession>A0ABW4L9V4</accession>
<dbReference type="Proteomes" id="UP001597347">
    <property type="component" value="Unassembled WGS sequence"/>
</dbReference>
<dbReference type="PANTHER" id="PTHR30290">
    <property type="entry name" value="PERIPLASMIC BINDING COMPONENT OF ABC TRANSPORTER"/>
    <property type="match status" value="1"/>
</dbReference>
<organism evidence="3 4">
    <name type="scientific">Amnibacterium endophyticum</name>
    <dbReference type="NCBI Taxonomy" id="2109337"/>
    <lineage>
        <taxon>Bacteria</taxon>
        <taxon>Bacillati</taxon>
        <taxon>Actinomycetota</taxon>
        <taxon>Actinomycetes</taxon>
        <taxon>Micrococcales</taxon>
        <taxon>Microbacteriaceae</taxon>
        <taxon>Amnibacterium</taxon>
    </lineage>
</organism>
<dbReference type="InterPro" id="IPR039424">
    <property type="entry name" value="SBP_5"/>
</dbReference>
<dbReference type="SUPFAM" id="SSF53850">
    <property type="entry name" value="Periplasmic binding protein-like II"/>
    <property type="match status" value="1"/>
</dbReference>
<sequence length="592" mass="62913">MRYKRGTTALVAVFAAGALALTGCSGGGGGNTTNPSSSTGGGSATFNGAVDGVVNPSTKTGGTIKLLSDSDCDSWDPARTYYGWCFNMQRLFSRTLIGYKNVNGDKYELGPDLATDMGTHNADYTQWKYTLKDGLKYSDGTDIKAEDIKWATERIFATDQINGGPTQYFLDVIKAPSGYKGPYQGKELDSIQVSGNTITFNLSKPYADFNYLLALPTLAPVPAKVEGGKGYVGGTYAKKPVSSGPFELSSYTPQKSATFTRNKYWEQSTDTIHKPLADEIDLTIDTDPNDIDNKLLAGAADAKANVDVGSTLQTKIFTDAKTKANADNPATPFTRYLTIPQSVIPNQDCRAAINYALDKAAVLQAFGGNSHGQVAASFTPPGIPGHEDGSAYDPYNTAATKGKGDIAKAKEALAKCGQPNGFSTKMAYSTPSQTGPKVFAAVQQSLAKVGIKVTPATSDASNYYSTFVGSPANVKNQGLGLILAGWGADFPTGYGFYNSIVNGKNILPTGNSNYGSLNNPTINKILDESTGGSTTEEQWQQLNHTLMETGADLPLLWGKSLYYRNPRLTNVACNNALAFGIYDWVNMGVSGS</sequence>
<evidence type="ECO:0000259" key="2">
    <source>
        <dbReference type="Pfam" id="PF00496"/>
    </source>
</evidence>
<name>A0ABW4L9V4_9MICO</name>
<evidence type="ECO:0000256" key="1">
    <source>
        <dbReference type="SAM" id="SignalP"/>
    </source>
</evidence>
<feature type="signal peptide" evidence="1">
    <location>
        <begin position="1"/>
        <end position="20"/>
    </location>
</feature>
<reference evidence="4" key="1">
    <citation type="journal article" date="2019" name="Int. J. Syst. Evol. Microbiol.">
        <title>The Global Catalogue of Microorganisms (GCM) 10K type strain sequencing project: providing services to taxonomists for standard genome sequencing and annotation.</title>
        <authorList>
            <consortium name="The Broad Institute Genomics Platform"/>
            <consortium name="The Broad Institute Genome Sequencing Center for Infectious Disease"/>
            <person name="Wu L."/>
            <person name="Ma J."/>
        </authorList>
    </citation>
    <scope>NUCLEOTIDE SEQUENCE [LARGE SCALE GENOMIC DNA]</scope>
    <source>
        <strain evidence="4">CGMCC 1.12471</strain>
    </source>
</reference>
<feature type="domain" description="Solute-binding protein family 5" evidence="2">
    <location>
        <begin position="109"/>
        <end position="505"/>
    </location>
</feature>
<dbReference type="Gene3D" id="3.40.190.10">
    <property type="entry name" value="Periplasmic binding protein-like II"/>
    <property type="match status" value="1"/>
</dbReference>
<dbReference type="Gene3D" id="3.10.105.10">
    <property type="entry name" value="Dipeptide-binding Protein, Domain 3"/>
    <property type="match status" value="1"/>
</dbReference>
<dbReference type="PANTHER" id="PTHR30290:SF83">
    <property type="entry name" value="ABC TRANSPORTER SUBSTRATE-BINDING PROTEIN"/>
    <property type="match status" value="1"/>
</dbReference>
<keyword evidence="1" id="KW-0732">Signal</keyword>